<feature type="domain" description="DUF1559" evidence="2">
    <location>
        <begin position="31"/>
        <end position="69"/>
    </location>
</feature>
<dbReference type="GO" id="GO:0015628">
    <property type="term" value="P:protein secretion by the type II secretion system"/>
    <property type="evidence" value="ECO:0007669"/>
    <property type="project" value="InterPro"/>
</dbReference>
<dbReference type="GO" id="GO:0015627">
    <property type="term" value="C:type II protein secretion system complex"/>
    <property type="evidence" value="ECO:0007669"/>
    <property type="project" value="InterPro"/>
</dbReference>
<keyword evidence="1" id="KW-0488">Methylation</keyword>
<dbReference type="Gene3D" id="3.30.700.10">
    <property type="entry name" value="Glycoprotein, Type 4 Pilin"/>
    <property type="match status" value="1"/>
</dbReference>
<dbReference type="PRINTS" id="PR00813">
    <property type="entry name" value="BCTERIALGSPG"/>
</dbReference>
<sequence>MHRRGFTLIELLVVIAIINILASQMLPALSTAREKGRQANCINNLKQFSLAIEMYRMDYNYDFPYWLSNLQPTYLGNSPKILRCLTDQNDGLLGHGFEEWNANASGNWSGCDIYGQSKAARNDNLGDGPTSNTPRNGSYLYMFNPDPAPDVVVVPEGLASGTSWRDYTLHMLTSSPYRGHTPAVRCLWHKNRTLGPVLNIASEDYGTYLSEYYDWTTSYR</sequence>
<dbReference type="EMBL" id="MWAK01000015">
    <property type="protein sequence ID" value="OPZ93616.1"/>
    <property type="molecule type" value="Genomic_DNA"/>
</dbReference>
<proteinExistence type="predicted"/>
<evidence type="ECO:0000259" key="2">
    <source>
        <dbReference type="Pfam" id="PF07596"/>
    </source>
</evidence>
<dbReference type="AlphaFoldDB" id="A0A1V5MK99"/>
<name>A0A1V5MK99_UNCT6</name>
<dbReference type="Proteomes" id="UP000485484">
    <property type="component" value="Unassembled WGS sequence"/>
</dbReference>
<reference evidence="3" key="1">
    <citation type="submission" date="2017-02" db="EMBL/GenBank/DDBJ databases">
        <title>Delving into the versatile metabolic prowess of the omnipresent phylum Bacteroidetes.</title>
        <authorList>
            <person name="Nobu M.K."/>
            <person name="Mei R."/>
            <person name="Narihiro T."/>
            <person name="Kuroda K."/>
            <person name="Liu W.-T."/>
        </authorList>
    </citation>
    <scope>NUCLEOTIDE SEQUENCE</scope>
    <source>
        <strain evidence="3">ADurb.Bin417</strain>
    </source>
</reference>
<protein>
    <submittedName>
        <fullName evidence="3">Type II secretion system protein G</fullName>
    </submittedName>
</protein>
<dbReference type="InterPro" id="IPR011453">
    <property type="entry name" value="DUF1559"/>
</dbReference>
<comment type="caution">
    <text evidence="3">The sequence shown here is derived from an EMBL/GenBank/DDBJ whole genome shotgun (WGS) entry which is preliminary data.</text>
</comment>
<dbReference type="InterPro" id="IPR000983">
    <property type="entry name" value="Bac_GSPG_pilin"/>
</dbReference>
<evidence type="ECO:0000256" key="1">
    <source>
        <dbReference type="ARBA" id="ARBA00022481"/>
    </source>
</evidence>
<evidence type="ECO:0000313" key="3">
    <source>
        <dbReference type="EMBL" id="OPZ93616.1"/>
    </source>
</evidence>
<dbReference type="NCBIfam" id="TIGR02532">
    <property type="entry name" value="IV_pilin_GFxxxE"/>
    <property type="match status" value="1"/>
</dbReference>
<accession>A0A1V5MK99</accession>
<dbReference type="Pfam" id="PF07963">
    <property type="entry name" value="N_methyl"/>
    <property type="match status" value="1"/>
</dbReference>
<dbReference type="SUPFAM" id="SSF54523">
    <property type="entry name" value="Pili subunits"/>
    <property type="match status" value="1"/>
</dbReference>
<dbReference type="InterPro" id="IPR012902">
    <property type="entry name" value="N_methyl_site"/>
</dbReference>
<gene>
    <name evidence="3" type="primary">pulG_4</name>
    <name evidence="3" type="ORF">BWY73_00217</name>
</gene>
<dbReference type="PANTHER" id="PTHR30093">
    <property type="entry name" value="GENERAL SECRETION PATHWAY PROTEIN G"/>
    <property type="match status" value="1"/>
</dbReference>
<organism evidence="3">
    <name type="scientific">candidate division TA06 bacterium ADurb.Bin417</name>
    <dbReference type="NCBI Taxonomy" id="1852828"/>
    <lineage>
        <taxon>Bacteria</taxon>
        <taxon>Bacteria division TA06</taxon>
    </lineage>
</organism>
<dbReference type="Pfam" id="PF07596">
    <property type="entry name" value="SBP_bac_10"/>
    <property type="match status" value="1"/>
</dbReference>
<dbReference type="InterPro" id="IPR045584">
    <property type="entry name" value="Pilin-like"/>
</dbReference>